<keyword evidence="4 5" id="KW-0472">Membrane</keyword>
<organism evidence="11 12">
    <name type="scientific">Aromatoleum toluvorans</name>
    <dbReference type="NCBI Taxonomy" id="92002"/>
    <lineage>
        <taxon>Bacteria</taxon>
        <taxon>Pseudomonadati</taxon>
        <taxon>Pseudomonadota</taxon>
        <taxon>Betaproteobacteria</taxon>
        <taxon>Rhodocyclales</taxon>
        <taxon>Rhodocyclaceae</taxon>
        <taxon>Aromatoleum</taxon>
    </lineage>
</organism>
<dbReference type="InterPro" id="IPR035965">
    <property type="entry name" value="PAS-like_dom_sf"/>
</dbReference>
<reference evidence="11 12" key="1">
    <citation type="submission" date="2019-12" db="EMBL/GenBank/DDBJ databases">
        <title>Comparative genomics gives insights into the taxonomy of the Azoarcus-Aromatoleum group and reveals separate origins of nif in the plant-associated Azoarcus and non-plant-associated Aromatoleum sub-groups.</title>
        <authorList>
            <person name="Lafos M."/>
            <person name="Maluk M."/>
            <person name="Batista M."/>
            <person name="Junghare M."/>
            <person name="Carmona M."/>
            <person name="Faoro H."/>
            <person name="Cruz L.M."/>
            <person name="Battistoni F."/>
            <person name="De Souza E."/>
            <person name="Pedrosa F."/>
            <person name="Chen W.-M."/>
            <person name="Poole P.S."/>
            <person name="Dixon R.A."/>
            <person name="James E.K."/>
        </authorList>
    </citation>
    <scope>NUCLEOTIDE SEQUENCE [LARGE SCALE GENOMIC DNA]</scope>
    <source>
        <strain evidence="11 12">Td21</strain>
    </source>
</reference>
<dbReference type="PROSITE" id="PS50113">
    <property type="entry name" value="PAC"/>
    <property type="match status" value="2"/>
</dbReference>
<feature type="domain" description="GGDEF" evidence="10">
    <location>
        <begin position="587"/>
        <end position="720"/>
    </location>
</feature>
<dbReference type="SMART" id="SM00267">
    <property type="entry name" value="GGDEF"/>
    <property type="match status" value="1"/>
</dbReference>
<dbReference type="InterPro" id="IPR029787">
    <property type="entry name" value="Nucleotide_cyclase"/>
</dbReference>
<feature type="domain" description="PAS" evidence="6">
    <location>
        <begin position="427"/>
        <end position="474"/>
    </location>
</feature>
<dbReference type="InterPro" id="IPR013656">
    <property type="entry name" value="PAS_4"/>
</dbReference>
<dbReference type="InterPro" id="IPR052155">
    <property type="entry name" value="Biofilm_reg_signaling"/>
</dbReference>
<keyword evidence="3 5" id="KW-1133">Transmembrane helix</keyword>
<accession>A0ABX1Q3U3</accession>
<feature type="domain" description="CHASE" evidence="8">
    <location>
        <begin position="112"/>
        <end position="251"/>
    </location>
</feature>
<evidence type="ECO:0000259" key="7">
    <source>
        <dbReference type="PROSITE" id="PS50113"/>
    </source>
</evidence>
<dbReference type="PANTHER" id="PTHR44757:SF2">
    <property type="entry name" value="BIOFILM ARCHITECTURE MAINTENANCE PROTEIN MBAA"/>
    <property type="match status" value="1"/>
</dbReference>
<dbReference type="InterPro" id="IPR000014">
    <property type="entry name" value="PAS"/>
</dbReference>
<dbReference type="Pfam" id="PF13426">
    <property type="entry name" value="PAS_9"/>
    <property type="match status" value="1"/>
</dbReference>
<feature type="domain" description="PAC" evidence="7">
    <location>
        <begin position="503"/>
        <end position="555"/>
    </location>
</feature>
<name>A0ABX1Q3U3_9RHOO</name>
<dbReference type="InterPro" id="IPR006189">
    <property type="entry name" value="CHASE_dom"/>
</dbReference>
<feature type="domain" description="PAS" evidence="6">
    <location>
        <begin position="309"/>
        <end position="372"/>
    </location>
</feature>
<dbReference type="Gene3D" id="3.20.20.450">
    <property type="entry name" value="EAL domain"/>
    <property type="match status" value="1"/>
</dbReference>
<dbReference type="PROSITE" id="PS50112">
    <property type="entry name" value="PAS"/>
    <property type="match status" value="2"/>
</dbReference>
<dbReference type="PROSITE" id="PS50839">
    <property type="entry name" value="CHASE"/>
    <property type="match status" value="1"/>
</dbReference>
<dbReference type="CDD" id="cd01949">
    <property type="entry name" value="GGDEF"/>
    <property type="match status" value="1"/>
</dbReference>
<dbReference type="SMART" id="SM01079">
    <property type="entry name" value="CHASE"/>
    <property type="match status" value="1"/>
</dbReference>
<dbReference type="SUPFAM" id="SSF55073">
    <property type="entry name" value="Nucleotide cyclase"/>
    <property type="match status" value="1"/>
</dbReference>
<dbReference type="Gene3D" id="3.30.70.270">
    <property type="match status" value="1"/>
</dbReference>
<evidence type="ECO:0000259" key="9">
    <source>
        <dbReference type="PROSITE" id="PS50883"/>
    </source>
</evidence>
<evidence type="ECO:0000313" key="11">
    <source>
        <dbReference type="EMBL" id="NMG46367.1"/>
    </source>
</evidence>
<protein>
    <submittedName>
        <fullName evidence="11">EAL domain-containing protein</fullName>
    </submittedName>
</protein>
<comment type="caution">
    <text evidence="11">The sequence shown here is derived from an EMBL/GenBank/DDBJ whole genome shotgun (WGS) entry which is preliminary data.</text>
</comment>
<dbReference type="Gene3D" id="3.30.450.20">
    <property type="entry name" value="PAS domain"/>
    <property type="match status" value="2"/>
</dbReference>
<evidence type="ECO:0000256" key="2">
    <source>
        <dbReference type="ARBA" id="ARBA00022692"/>
    </source>
</evidence>
<dbReference type="SUPFAM" id="SSF55785">
    <property type="entry name" value="PYP-like sensor domain (PAS domain)"/>
    <property type="match status" value="2"/>
</dbReference>
<dbReference type="Pfam" id="PF00990">
    <property type="entry name" value="GGDEF"/>
    <property type="match status" value="1"/>
</dbReference>
<evidence type="ECO:0000256" key="3">
    <source>
        <dbReference type="ARBA" id="ARBA00022989"/>
    </source>
</evidence>
<dbReference type="InterPro" id="IPR001610">
    <property type="entry name" value="PAC"/>
</dbReference>
<dbReference type="SMART" id="SM00091">
    <property type="entry name" value="PAS"/>
    <property type="match status" value="2"/>
</dbReference>
<comment type="subcellular location">
    <subcellularLocation>
        <location evidence="1">Membrane</location>
    </subcellularLocation>
</comment>
<dbReference type="PROSITE" id="PS50883">
    <property type="entry name" value="EAL"/>
    <property type="match status" value="1"/>
</dbReference>
<gene>
    <name evidence="11" type="ORF">GPA22_21860</name>
</gene>
<dbReference type="NCBIfam" id="TIGR00254">
    <property type="entry name" value="GGDEF"/>
    <property type="match status" value="1"/>
</dbReference>
<dbReference type="CDD" id="cd00130">
    <property type="entry name" value="PAS"/>
    <property type="match status" value="2"/>
</dbReference>
<dbReference type="InterPro" id="IPR000160">
    <property type="entry name" value="GGDEF_dom"/>
</dbReference>
<sequence length="1001" mass="110654">MTFRSSLGVGTTFRPGFLGVIAFVVALAVTGMLVAQSEREELRIRRAELADQSGDKAHEIENGVRHGLAATYALAALVRQGRGVVPDFDAVATEMLRYYPGADSLQLAPGGVIRQIVPFAENARAMGHDLLADPGRNKEAFLARDTGELTLAGPFPLMQGGIGAAGRLPVFLDDENGRPRFWGFVTVLIRFPQVLAKAQLPQLTKRGLHYELWRVHPDTGLRQIIAASSEVPLVDPVDRTVMTPNGTWTLSVAPIDGWTHKSGLVLKLLLGLIFSSLLGWLAKQMGELRLHRHRLQALVDERTTALAARESKLGALIGSLPDQLFVMDDAGRIVEVHSPDAALLPRDPADILGSSYDEVFPPPAADGIRAALTAIRGDAQRREFEYALELPVGRRKFSASMSQLSGGDGRPAGFIALVRDVSERELAEEKMREAMVVFDASSQGIMTADANGIITSVNPAFCSITGYSAADVIGYTPAMFKSGRHDAAFYENMWATLEKVGRWEGEIWNRRKAGDVYPQWLTISAVRDETGRLIKYVSIFSDMTRRKQREEVIWRQANFDALTGLANRNLLNDRLERALAHSHRTGKKAGLIFLDLDGFKWINDTLGHDVGDEMLIEVAERLKECVRHQDTVARLGGDEFTLVVDDIADVDDLQIVGDKVLRIICKPFLLAGANRYVTGSLGITVFPDDGDDVQTLLRNADIAMYKSKQLGKNRCQFYSQDMQEAARLRVQLETELRMAIERKEFVLFYQPIIDAERGCVSGAEALLRWHHPSRGIVAPDEFITIAEDTGLIVPIGAWVLSEVLRQANAWRIRGLPPLRVAVNVSGVQFREQGLVEMITQASCTPGFDEITLVLEITESVLMQSSEVTEARLREIGLLGIEYSLDDFGTGYSSLSYLKRFPVGHVKIDRSFVNDCTDDRNDALLVEAIINMAHSLGLKVTAEGVETERQRAFLRARNCDYLQGYLISEPLPAADFELFVLRNGSRTPLTRVPACPKHPAHD</sequence>
<keyword evidence="12" id="KW-1185">Reference proteome</keyword>
<dbReference type="Pfam" id="PF03924">
    <property type="entry name" value="CHASE"/>
    <property type="match status" value="1"/>
</dbReference>
<dbReference type="Proteomes" id="UP000623795">
    <property type="component" value="Unassembled WGS sequence"/>
</dbReference>
<feature type="transmembrane region" description="Helical" evidence="5">
    <location>
        <begin position="16"/>
        <end position="35"/>
    </location>
</feature>
<evidence type="ECO:0000259" key="8">
    <source>
        <dbReference type="PROSITE" id="PS50839"/>
    </source>
</evidence>
<keyword evidence="2 5" id="KW-0812">Transmembrane</keyword>
<dbReference type="InterPro" id="IPR001633">
    <property type="entry name" value="EAL_dom"/>
</dbReference>
<proteinExistence type="predicted"/>
<evidence type="ECO:0000259" key="10">
    <source>
        <dbReference type="PROSITE" id="PS50887"/>
    </source>
</evidence>
<dbReference type="CDD" id="cd01948">
    <property type="entry name" value="EAL"/>
    <property type="match status" value="1"/>
</dbReference>
<feature type="domain" description="EAL" evidence="9">
    <location>
        <begin position="729"/>
        <end position="983"/>
    </location>
</feature>
<dbReference type="InterPro" id="IPR043128">
    <property type="entry name" value="Rev_trsase/Diguanyl_cyclase"/>
</dbReference>
<dbReference type="Gene3D" id="3.30.450.350">
    <property type="entry name" value="CHASE domain"/>
    <property type="match status" value="1"/>
</dbReference>
<feature type="domain" description="PAC" evidence="7">
    <location>
        <begin position="382"/>
        <end position="433"/>
    </location>
</feature>
<dbReference type="SUPFAM" id="SSF141868">
    <property type="entry name" value="EAL domain-like"/>
    <property type="match status" value="1"/>
</dbReference>
<dbReference type="SMART" id="SM00086">
    <property type="entry name" value="PAC"/>
    <property type="match status" value="2"/>
</dbReference>
<dbReference type="RefSeq" id="WP_169258196.1">
    <property type="nucleotide sequence ID" value="NZ_WTVN01000065.1"/>
</dbReference>
<dbReference type="InterPro" id="IPR035919">
    <property type="entry name" value="EAL_sf"/>
</dbReference>
<evidence type="ECO:0000313" key="12">
    <source>
        <dbReference type="Proteomes" id="UP000623795"/>
    </source>
</evidence>
<evidence type="ECO:0000256" key="5">
    <source>
        <dbReference type="SAM" id="Phobius"/>
    </source>
</evidence>
<evidence type="ECO:0000259" key="6">
    <source>
        <dbReference type="PROSITE" id="PS50112"/>
    </source>
</evidence>
<evidence type="ECO:0000256" key="1">
    <source>
        <dbReference type="ARBA" id="ARBA00004370"/>
    </source>
</evidence>
<dbReference type="PANTHER" id="PTHR44757">
    <property type="entry name" value="DIGUANYLATE CYCLASE DGCP"/>
    <property type="match status" value="1"/>
</dbReference>
<dbReference type="Pfam" id="PF08448">
    <property type="entry name" value="PAS_4"/>
    <property type="match status" value="1"/>
</dbReference>
<dbReference type="Pfam" id="PF00563">
    <property type="entry name" value="EAL"/>
    <property type="match status" value="1"/>
</dbReference>
<dbReference type="EMBL" id="WTVN01000065">
    <property type="protein sequence ID" value="NMG46367.1"/>
    <property type="molecule type" value="Genomic_DNA"/>
</dbReference>
<dbReference type="NCBIfam" id="TIGR00229">
    <property type="entry name" value="sensory_box"/>
    <property type="match status" value="2"/>
</dbReference>
<dbReference type="SMART" id="SM00052">
    <property type="entry name" value="EAL"/>
    <property type="match status" value="1"/>
</dbReference>
<dbReference type="InterPro" id="IPR000700">
    <property type="entry name" value="PAS-assoc_C"/>
</dbReference>
<dbReference type="PROSITE" id="PS50887">
    <property type="entry name" value="GGDEF"/>
    <property type="match status" value="1"/>
</dbReference>
<evidence type="ECO:0000256" key="4">
    <source>
        <dbReference type="ARBA" id="ARBA00023136"/>
    </source>
</evidence>
<dbReference type="InterPro" id="IPR042240">
    <property type="entry name" value="CHASE_sf"/>
</dbReference>